<name>A0A0D7BT68_9AGAR</name>
<evidence type="ECO:0000259" key="2">
    <source>
        <dbReference type="PROSITE" id="PS51186"/>
    </source>
</evidence>
<protein>
    <recommendedName>
        <fullName evidence="2">N-acetyltransferase domain-containing protein</fullName>
    </recommendedName>
</protein>
<dbReference type="EMBL" id="KN880440">
    <property type="protein sequence ID" value="KIY72791.1"/>
    <property type="molecule type" value="Genomic_DNA"/>
</dbReference>
<evidence type="ECO:0000313" key="3">
    <source>
        <dbReference type="EMBL" id="KIY72791.1"/>
    </source>
</evidence>
<dbReference type="AlphaFoldDB" id="A0A0D7BT68"/>
<accession>A0A0D7BT68</accession>
<dbReference type="PROSITE" id="PS51186">
    <property type="entry name" value="GNAT"/>
    <property type="match status" value="1"/>
</dbReference>
<dbReference type="InterPro" id="IPR016181">
    <property type="entry name" value="Acyl_CoA_acyltransferase"/>
</dbReference>
<feature type="domain" description="N-acetyltransferase" evidence="2">
    <location>
        <begin position="85"/>
        <end position="230"/>
    </location>
</feature>
<keyword evidence="1" id="KW-1133">Transmembrane helix</keyword>
<keyword evidence="1" id="KW-0812">Transmembrane</keyword>
<sequence>MENPVARIRPLKSSDEPATKFGITKASLAELATANVKSALSPITLAIWVVLCSSFLQYMQWWPGANAPFYKYLSIVPICIAFIAPIIALADWVNRPYFEERTQTILHGPDMTSLYEYYNKSGNGFWLLEYGDTKVGFIAAERKGDTTHVTHLYVDEPFRKAHAQNDLLEYAIKEAFSTDGIVAVTGETSPFSAYIGKAYKTLGFFQASSGTKRVGIYRWKVGQTWRLSREEWESKK</sequence>
<keyword evidence="1" id="KW-0472">Membrane</keyword>
<dbReference type="Pfam" id="PF13673">
    <property type="entry name" value="Acetyltransf_10"/>
    <property type="match status" value="1"/>
</dbReference>
<organism evidence="3 4">
    <name type="scientific">Cylindrobasidium torrendii FP15055 ss-10</name>
    <dbReference type="NCBI Taxonomy" id="1314674"/>
    <lineage>
        <taxon>Eukaryota</taxon>
        <taxon>Fungi</taxon>
        <taxon>Dikarya</taxon>
        <taxon>Basidiomycota</taxon>
        <taxon>Agaricomycotina</taxon>
        <taxon>Agaricomycetes</taxon>
        <taxon>Agaricomycetidae</taxon>
        <taxon>Agaricales</taxon>
        <taxon>Marasmiineae</taxon>
        <taxon>Physalacriaceae</taxon>
        <taxon>Cylindrobasidium</taxon>
    </lineage>
</organism>
<feature type="transmembrane region" description="Helical" evidence="1">
    <location>
        <begin position="72"/>
        <end position="93"/>
    </location>
</feature>
<reference evidence="3 4" key="1">
    <citation type="journal article" date="2015" name="Fungal Genet. Biol.">
        <title>Evolution of novel wood decay mechanisms in Agaricales revealed by the genome sequences of Fistulina hepatica and Cylindrobasidium torrendii.</title>
        <authorList>
            <person name="Floudas D."/>
            <person name="Held B.W."/>
            <person name="Riley R."/>
            <person name="Nagy L.G."/>
            <person name="Koehler G."/>
            <person name="Ransdell A.S."/>
            <person name="Younus H."/>
            <person name="Chow J."/>
            <person name="Chiniquy J."/>
            <person name="Lipzen A."/>
            <person name="Tritt A."/>
            <person name="Sun H."/>
            <person name="Haridas S."/>
            <person name="LaButti K."/>
            <person name="Ohm R.A."/>
            <person name="Kues U."/>
            <person name="Blanchette R.A."/>
            <person name="Grigoriev I.V."/>
            <person name="Minto R.E."/>
            <person name="Hibbett D.S."/>
        </authorList>
    </citation>
    <scope>NUCLEOTIDE SEQUENCE [LARGE SCALE GENOMIC DNA]</scope>
    <source>
        <strain evidence="3 4">FP15055 ss-10</strain>
    </source>
</reference>
<dbReference type="Gene3D" id="3.40.630.30">
    <property type="match status" value="1"/>
</dbReference>
<evidence type="ECO:0000313" key="4">
    <source>
        <dbReference type="Proteomes" id="UP000054007"/>
    </source>
</evidence>
<dbReference type="OrthoDB" id="2564232at2759"/>
<keyword evidence="4" id="KW-1185">Reference proteome</keyword>
<gene>
    <name evidence="3" type="ORF">CYLTODRAFT_417573</name>
</gene>
<dbReference type="Proteomes" id="UP000054007">
    <property type="component" value="Unassembled WGS sequence"/>
</dbReference>
<evidence type="ECO:0000256" key="1">
    <source>
        <dbReference type="SAM" id="Phobius"/>
    </source>
</evidence>
<proteinExistence type="predicted"/>
<dbReference type="SUPFAM" id="SSF55729">
    <property type="entry name" value="Acyl-CoA N-acyltransferases (Nat)"/>
    <property type="match status" value="1"/>
</dbReference>
<dbReference type="InterPro" id="IPR000182">
    <property type="entry name" value="GNAT_dom"/>
</dbReference>
<feature type="transmembrane region" description="Helical" evidence="1">
    <location>
        <begin position="39"/>
        <end position="60"/>
    </location>
</feature>
<dbReference type="GO" id="GO:0016747">
    <property type="term" value="F:acyltransferase activity, transferring groups other than amino-acyl groups"/>
    <property type="evidence" value="ECO:0007669"/>
    <property type="project" value="InterPro"/>
</dbReference>